<evidence type="ECO:0000313" key="2">
    <source>
        <dbReference type="EMBL" id="KAF2203216.1"/>
    </source>
</evidence>
<reference evidence="2" key="1">
    <citation type="journal article" date="2020" name="Stud. Mycol.">
        <title>101 Dothideomycetes genomes: a test case for predicting lifestyles and emergence of pathogens.</title>
        <authorList>
            <person name="Haridas S."/>
            <person name="Albert R."/>
            <person name="Binder M."/>
            <person name="Bloem J."/>
            <person name="Labutti K."/>
            <person name="Salamov A."/>
            <person name="Andreopoulos B."/>
            <person name="Baker S."/>
            <person name="Barry K."/>
            <person name="Bills G."/>
            <person name="Bluhm B."/>
            <person name="Cannon C."/>
            <person name="Castanera R."/>
            <person name="Culley D."/>
            <person name="Daum C."/>
            <person name="Ezra D."/>
            <person name="Gonzalez J."/>
            <person name="Henrissat B."/>
            <person name="Kuo A."/>
            <person name="Liang C."/>
            <person name="Lipzen A."/>
            <person name="Lutzoni F."/>
            <person name="Magnuson J."/>
            <person name="Mondo S."/>
            <person name="Nolan M."/>
            <person name="Ohm R."/>
            <person name="Pangilinan J."/>
            <person name="Park H.-J."/>
            <person name="Ramirez L."/>
            <person name="Alfaro M."/>
            <person name="Sun H."/>
            <person name="Tritt A."/>
            <person name="Yoshinaga Y."/>
            <person name="Zwiers L.-H."/>
            <person name="Turgeon B."/>
            <person name="Goodwin S."/>
            <person name="Spatafora J."/>
            <person name="Crous P."/>
            <person name="Grigoriev I."/>
        </authorList>
    </citation>
    <scope>NUCLEOTIDE SEQUENCE</scope>
    <source>
        <strain evidence="2">ATCC 74209</strain>
    </source>
</reference>
<feature type="compositionally biased region" description="Basic and acidic residues" evidence="1">
    <location>
        <begin position="79"/>
        <end position="89"/>
    </location>
</feature>
<evidence type="ECO:0000256" key="1">
    <source>
        <dbReference type="SAM" id="MobiDB-lite"/>
    </source>
</evidence>
<feature type="compositionally biased region" description="Basic and acidic residues" evidence="1">
    <location>
        <begin position="1"/>
        <end position="13"/>
    </location>
</feature>
<evidence type="ECO:0000313" key="3">
    <source>
        <dbReference type="Proteomes" id="UP000799536"/>
    </source>
</evidence>
<name>A0A9P4JRV8_9PLEO</name>
<comment type="caution">
    <text evidence="2">The sequence shown here is derived from an EMBL/GenBank/DDBJ whole genome shotgun (WGS) entry which is preliminary data.</text>
</comment>
<protein>
    <submittedName>
        <fullName evidence="2">Uncharacterized protein</fullName>
    </submittedName>
</protein>
<accession>A0A9P4JRV8</accession>
<keyword evidence="3" id="KW-1185">Reference proteome</keyword>
<dbReference type="Proteomes" id="UP000799536">
    <property type="component" value="Unassembled WGS sequence"/>
</dbReference>
<proteinExistence type="predicted"/>
<dbReference type="EMBL" id="ML993909">
    <property type="protein sequence ID" value="KAF2203216.1"/>
    <property type="molecule type" value="Genomic_DNA"/>
</dbReference>
<dbReference type="OrthoDB" id="3913483at2759"/>
<feature type="region of interest" description="Disordered" evidence="1">
    <location>
        <begin position="1"/>
        <end position="111"/>
    </location>
</feature>
<dbReference type="AlphaFoldDB" id="A0A9P4JRV8"/>
<gene>
    <name evidence="2" type="ORF">GQ43DRAFT_277064</name>
</gene>
<organism evidence="2 3">
    <name type="scientific">Delitschia confertaspora ATCC 74209</name>
    <dbReference type="NCBI Taxonomy" id="1513339"/>
    <lineage>
        <taxon>Eukaryota</taxon>
        <taxon>Fungi</taxon>
        <taxon>Dikarya</taxon>
        <taxon>Ascomycota</taxon>
        <taxon>Pezizomycotina</taxon>
        <taxon>Dothideomycetes</taxon>
        <taxon>Pleosporomycetidae</taxon>
        <taxon>Pleosporales</taxon>
        <taxon>Delitschiaceae</taxon>
        <taxon>Delitschia</taxon>
    </lineage>
</organism>
<sequence>MSSKADIIDERKSNLPLPDQPPQASDWQSADSRNVNVGSGGVESNLATAGLRIPQTGTDVSSVGREGKDNLGGIPNDAVTRDKKDHKGLEQTTGKDYGYPGKSDPSSGISK</sequence>
<feature type="compositionally biased region" description="Polar residues" evidence="1">
    <location>
        <begin position="22"/>
        <end position="37"/>
    </location>
</feature>